<dbReference type="InterPro" id="IPR011676">
    <property type="entry name" value="DUF1618"/>
</dbReference>
<dbReference type="PANTHER" id="PTHR33074">
    <property type="entry name" value="EXPRESSED PROTEIN-RELATED"/>
    <property type="match status" value="1"/>
</dbReference>
<protein>
    <recommendedName>
        <fullName evidence="1">DUF1618 domain-containing protein</fullName>
    </recommendedName>
</protein>
<reference evidence="3" key="1">
    <citation type="submission" date="2024-06" db="EMBL/GenBank/DDBJ databases">
        <authorList>
            <person name="Ryan C."/>
        </authorList>
    </citation>
    <scope>NUCLEOTIDE SEQUENCE [LARGE SCALE GENOMIC DNA]</scope>
</reference>
<dbReference type="Proteomes" id="UP001497457">
    <property type="component" value="Chromosome 1b"/>
</dbReference>
<dbReference type="EMBL" id="OZ075111">
    <property type="protein sequence ID" value="CAL4890049.1"/>
    <property type="molecule type" value="Genomic_DNA"/>
</dbReference>
<proteinExistence type="predicted"/>
<evidence type="ECO:0000313" key="3">
    <source>
        <dbReference type="Proteomes" id="UP001497457"/>
    </source>
</evidence>
<evidence type="ECO:0000313" key="2">
    <source>
        <dbReference type="EMBL" id="CAL4890049.1"/>
    </source>
</evidence>
<feature type="domain" description="DUF1618" evidence="1">
    <location>
        <begin position="304"/>
        <end position="435"/>
    </location>
</feature>
<organism evidence="2 3">
    <name type="scientific">Urochloa decumbens</name>
    <dbReference type="NCBI Taxonomy" id="240449"/>
    <lineage>
        <taxon>Eukaryota</taxon>
        <taxon>Viridiplantae</taxon>
        <taxon>Streptophyta</taxon>
        <taxon>Embryophyta</taxon>
        <taxon>Tracheophyta</taxon>
        <taxon>Spermatophyta</taxon>
        <taxon>Magnoliopsida</taxon>
        <taxon>Liliopsida</taxon>
        <taxon>Poales</taxon>
        <taxon>Poaceae</taxon>
        <taxon>PACMAD clade</taxon>
        <taxon>Panicoideae</taxon>
        <taxon>Panicodae</taxon>
        <taxon>Paniceae</taxon>
        <taxon>Melinidinae</taxon>
        <taxon>Urochloa</taxon>
    </lineage>
</organism>
<gene>
    <name evidence="2" type="ORF">URODEC1_LOCUS3031</name>
</gene>
<name>A0ABC8VHP3_9POAL</name>
<dbReference type="Pfam" id="PF07762">
    <property type="entry name" value="DUF1618"/>
    <property type="match status" value="1"/>
</dbReference>
<evidence type="ECO:0000259" key="1">
    <source>
        <dbReference type="Pfam" id="PF07762"/>
    </source>
</evidence>
<reference evidence="2 3" key="2">
    <citation type="submission" date="2024-10" db="EMBL/GenBank/DDBJ databases">
        <authorList>
            <person name="Ryan C."/>
        </authorList>
    </citation>
    <scope>NUCLEOTIDE SEQUENCE [LARGE SCALE GENOMIC DNA]</scope>
</reference>
<dbReference type="AlphaFoldDB" id="A0ABC8VHP3"/>
<dbReference type="PANTHER" id="PTHR33074:SF128">
    <property type="entry name" value="EXPRESSED PROTEIN"/>
    <property type="match status" value="1"/>
</dbReference>
<sequence>MAHDGSLRRSRKPVAVARSDAVCGYILLASRTYNLLTSRAYNLLAGSGSPSSSNKVAVSAAAGFSKWVLLEPFVFRRDDDDSFPDETKAPIRASGITSWGARFSIAFSLAEPPLISRLYAQLPVPGFPGPNEGYPLAILATHRHLALLRVATHTHTPTRESLFQDLFIYSAHENPCLLKVLPPCTEPAFDTPRADGEFLCRPATPNATPRLLNTASVGLWCRGNEFVVAELSLYRPRSHFMVFADICLLSSCTSSSRNRCDGRWKWKSMRVEILSADDPDDNDLRQLTFWQTETIIPFRKWLCWIDYNQGILFCNMSKVPTPTVSFLKFPLDKVPLTSTRIATGNCWYRGVSVVNHGRKLKFVNIDRQDGIFFGALERGTGFTITCHTLVLCSRVWKKDYTVTSDELWDANTSDRLPRGILMFPRVDIDRPHVVHFLYIEFGHVNKNMWVVAIDMSTKTVESLSVYIDRKDFCIDMPCIKTLEDLARFQRHNIRTSREFIGRKSMSPMPFLPCEFPKFLSRKKTESTCAVRSLNAQK</sequence>
<keyword evidence="3" id="KW-1185">Reference proteome</keyword>
<accession>A0ABC8VHP3</accession>